<evidence type="ECO:0000256" key="4">
    <source>
        <dbReference type="ARBA" id="ARBA00022475"/>
    </source>
</evidence>
<dbReference type="PROSITE" id="PS50109">
    <property type="entry name" value="HIS_KIN"/>
    <property type="match status" value="1"/>
</dbReference>
<dbReference type="GO" id="GO:0005886">
    <property type="term" value="C:plasma membrane"/>
    <property type="evidence" value="ECO:0007669"/>
    <property type="project" value="UniProtKB-SubCell"/>
</dbReference>
<dbReference type="InterPro" id="IPR033479">
    <property type="entry name" value="dCache_1"/>
</dbReference>
<proteinExistence type="predicted"/>
<comment type="caution">
    <text evidence="15">The sequence shown here is derived from an EMBL/GenBank/DDBJ whole genome shotgun (WGS) entry which is preliminary data.</text>
</comment>
<organism evidence="15 16">
    <name type="scientific">Azospirillum doebereinerae</name>
    <dbReference type="NCBI Taxonomy" id="92933"/>
    <lineage>
        <taxon>Bacteria</taxon>
        <taxon>Pseudomonadati</taxon>
        <taxon>Pseudomonadota</taxon>
        <taxon>Alphaproteobacteria</taxon>
        <taxon>Rhodospirillales</taxon>
        <taxon>Azospirillaceae</taxon>
        <taxon>Azospirillum</taxon>
    </lineage>
</organism>
<dbReference type="PRINTS" id="PR00344">
    <property type="entry name" value="BCTRLSENSOR"/>
</dbReference>
<dbReference type="InterPro" id="IPR036097">
    <property type="entry name" value="HisK_dim/P_sf"/>
</dbReference>
<dbReference type="Proteomes" id="UP000280346">
    <property type="component" value="Unassembled WGS sequence"/>
</dbReference>
<dbReference type="InterPro" id="IPR036890">
    <property type="entry name" value="HATPase_C_sf"/>
</dbReference>
<evidence type="ECO:0000256" key="3">
    <source>
        <dbReference type="ARBA" id="ARBA00012438"/>
    </source>
</evidence>
<evidence type="ECO:0000256" key="2">
    <source>
        <dbReference type="ARBA" id="ARBA00004651"/>
    </source>
</evidence>
<dbReference type="InterPro" id="IPR003661">
    <property type="entry name" value="HisK_dim/P_dom"/>
</dbReference>
<dbReference type="SMART" id="SM00448">
    <property type="entry name" value="REC"/>
    <property type="match status" value="1"/>
</dbReference>
<feature type="domain" description="Histidine kinase" evidence="13">
    <location>
        <begin position="380"/>
        <end position="593"/>
    </location>
</feature>
<dbReference type="EC" id="2.7.13.3" evidence="3"/>
<evidence type="ECO:0000256" key="6">
    <source>
        <dbReference type="ARBA" id="ARBA00022679"/>
    </source>
</evidence>
<feature type="modified residue" description="4-aspartylphosphate" evidence="11">
    <location>
        <position position="663"/>
    </location>
</feature>
<evidence type="ECO:0000313" key="15">
    <source>
        <dbReference type="EMBL" id="RUQ62566.1"/>
    </source>
</evidence>
<dbReference type="SMART" id="SM00388">
    <property type="entry name" value="HisKA"/>
    <property type="match status" value="1"/>
</dbReference>
<comment type="catalytic activity">
    <reaction evidence="1">
        <text>ATP + protein L-histidine = ADP + protein N-phospho-L-histidine.</text>
        <dbReference type="EC" id="2.7.13.3"/>
    </reaction>
</comment>
<evidence type="ECO:0000256" key="10">
    <source>
        <dbReference type="ARBA" id="ARBA00023136"/>
    </source>
</evidence>
<evidence type="ECO:0000256" key="9">
    <source>
        <dbReference type="ARBA" id="ARBA00022989"/>
    </source>
</evidence>
<keyword evidence="7 12" id="KW-0812">Transmembrane</keyword>
<evidence type="ECO:0000259" key="14">
    <source>
        <dbReference type="PROSITE" id="PS50110"/>
    </source>
</evidence>
<dbReference type="AlphaFoldDB" id="A0A433J0I2"/>
<dbReference type="CDD" id="cd18774">
    <property type="entry name" value="PDC2_HK_sensor"/>
    <property type="match status" value="1"/>
</dbReference>
<dbReference type="SUPFAM" id="SSF52172">
    <property type="entry name" value="CheY-like"/>
    <property type="match status" value="1"/>
</dbReference>
<keyword evidence="4" id="KW-1003">Cell membrane</keyword>
<dbReference type="SUPFAM" id="SSF55874">
    <property type="entry name" value="ATPase domain of HSP90 chaperone/DNA topoisomerase II/histidine kinase"/>
    <property type="match status" value="1"/>
</dbReference>
<gene>
    <name evidence="15" type="ORF">EJ913_28520</name>
</gene>
<dbReference type="Gene3D" id="3.40.50.2300">
    <property type="match status" value="1"/>
</dbReference>
<evidence type="ECO:0000256" key="5">
    <source>
        <dbReference type="ARBA" id="ARBA00022553"/>
    </source>
</evidence>
<dbReference type="SMART" id="SM00387">
    <property type="entry name" value="HATPase_c"/>
    <property type="match status" value="1"/>
</dbReference>
<dbReference type="InterPro" id="IPR004358">
    <property type="entry name" value="Sig_transdc_His_kin-like_C"/>
</dbReference>
<evidence type="ECO:0000256" key="12">
    <source>
        <dbReference type="SAM" id="Phobius"/>
    </source>
</evidence>
<dbReference type="InterPro" id="IPR001789">
    <property type="entry name" value="Sig_transdc_resp-reg_receiver"/>
</dbReference>
<dbReference type="GO" id="GO:0009927">
    <property type="term" value="F:histidine phosphotransfer kinase activity"/>
    <property type="evidence" value="ECO:0007669"/>
    <property type="project" value="TreeGrafter"/>
</dbReference>
<name>A0A433J0I2_9PROT</name>
<dbReference type="EMBL" id="RZIJ01000037">
    <property type="protein sequence ID" value="RUQ62566.1"/>
    <property type="molecule type" value="Genomic_DNA"/>
</dbReference>
<dbReference type="CDD" id="cd18773">
    <property type="entry name" value="PDC1_HK_sensor"/>
    <property type="match status" value="1"/>
</dbReference>
<protein>
    <recommendedName>
        <fullName evidence="3">histidine kinase</fullName>
        <ecNumber evidence="3">2.7.13.3</ecNumber>
    </recommendedName>
</protein>
<dbReference type="CDD" id="cd00156">
    <property type="entry name" value="REC"/>
    <property type="match status" value="1"/>
</dbReference>
<accession>A0A433J0I2</accession>
<dbReference type="Gene3D" id="3.30.450.20">
    <property type="entry name" value="PAS domain"/>
    <property type="match status" value="1"/>
</dbReference>
<dbReference type="Pfam" id="PF02518">
    <property type="entry name" value="HATPase_c"/>
    <property type="match status" value="1"/>
</dbReference>
<reference evidence="15 16" key="1">
    <citation type="submission" date="2018-12" db="EMBL/GenBank/DDBJ databases">
        <authorList>
            <person name="Yang Y."/>
        </authorList>
    </citation>
    <scope>NUCLEOTIDE SEQUENCE [LARGE SCALE GENOMIC DNA]</scope>
    <source>
        <strain evidence="15 16">GSF71</strain>
    </source>
</reference>
<evidence type="ECO:0000313" key="16">
    <source>
        <dbReference type="Proteomes" id="UP000280346"/>
    </source>
</evidence>
<feature type="transmembrane region" description="Helical" evidence="12">
    <location>
        <begin position="267"/>
        <end position="290"/>
    </location>
</feature>
<dbReference type="PANTHER" id="PTHR43047">
    <property type="entry name" value="TWO-COMPONENT HISTIDINE PROTEIN KINASE"/>
    <property type="match status" value="1"/>
</dbReference>
<dbReference type="Gene3D" id="1.10.287.130">
    <property type="match status" value="1"/>
</dbReference>
<dbReference type="InterPro" id="IPR011006">
    <property type="entry name" value="CheY-like_superfamily"/>
</dbReference>
<evidence type="ECO:0000256" key="1">
    <source>
        <dbReference type="ARBA" id="ARBA00000085"/>
    </source>
</evidence>
<dbReference type="Pfam" id="PF00512">
    <property type="entry name" value="HisKA"/>
    <property type="match status" value="1"/>
</dbReference>
<dbReference type="InterPro" id="IPR003594">
    <property type="entry name" value="HATPase_dom"/>
</dbReference>
<keyword evidence="16" id="KW-1185">Reference proteome</keyword>
<keyword evidence="5 11" id="KW-0597">Phosphoprotein</keyword>
<evidence type="ECO:0000256" key="11">
    <source>
        <dbReference type="PROSITE-ProRule" id="PRU00169"/>
    </source>
</evidence>
<dbReference type="SUPFAM" id="SSF47384">
    <property type="entry name" value="Homodimeric domain of signal transducing histidine kinase"/>
    <property type="match status" value="1"/>
</dbReference>
<feature type="domain" description="Response regulatory" evidence="14">
    <location>
        <begin position="614"/>
        <end position="729"/>
    </location>
</feature>
<dbReference type="PANTHER" id="PTHR43047:SF9">
    <property type="entry name" value="HISTIDINE KINASE"/>
    <property type="match status" value="1"/>
</dbReference>
<keyword evidence="10 12" id="KW-0472">Membrane</keyword>
<dbReference type="Pfam" id="PF00072">
    <property type="entry name" value="Response_reg"/>
    <property type="match status" value="1"/>
</dbReference>
<keyword evidence="6" id="KW-0808">Transferase</keyword>
<evidence type="ECO:0000259" key="13">
    <source>
        <dbReference type="PROSITE" id="PS50109"/>
    </source>
</evidence>
<evidence type="ECO:0000256" key="8">
    <source>
        <dbReference type="ARBA" id="ARBA00022777"/>
    </source>
</evidence>
<keyword evidence="9 12" id="KW-1133">Transmembrane helix</keyword>
<evidence type="ECO:0000256" key="7">
    <source>
        <dbReference type="ARBA" id="ARBA00022692"/>
    </source>
</evidence>
<dbReference type="InterPro" id="IPR005467">
    <property type="entry name" value="His_kinase_dom"/>
</dbReference>
<dbReference type="FunFam" id="3.30.565.10:FF:000049">
    <property type="entry name" value="Two-component sensor histidine kinase"/>
    <property type="match status" value="1"/>
</dbReference>
<dbReference type="PROSITE" id="PS50110">
    <property type="entry name" value="RESPONSE_REGULATORY"/>
    <property type="match status" value="1"/>
</dbReference>
<keyword evidence="8" id="KW-0418">Kinase</keyword>
<dbReference type="CDD" id="cd00082">
    <property type="entry name" value="HisKA"/>
    <property type="match status" value="1"/>
</dbReference>
<comment type="subcellular location">
    <subcellularLocation>
        <location evidence="2">Cell membrane</location>
        <topology evidence="2">Multi-pass membrane protein</topology>
    </subcellularLocation>
</comment>
<dbReference type="Gene3D" id="3.30.565.10">
    <property type="entry name" value="Histidine kinase-like ATPase, C-terminal domain"/>
    <property type="match status" value="1"/>
</dbReference>
<dbReference type="OrthoDB" id="8477070at2"/>
<dbReference type="Pfam" id="PF02743">
    <property type="entry name" value="dCache_1"/>
    <property type="match status" value="1"/>
</dbReference>
<sequence length="732" mass="79610">MRMRSRLVLLIMGVVVPLVAFAGGATLWLAEEQRDAATVRMEGVVTALSLSLDHELENAIALLELLSKSHALAEERYPDLRTEALAALQGRPLWSAVVVADPFGKFLMNTALPPGAPLPTHRDLPLFETIRKKPEPAVSDLFTGLVQRRPLLAAAFPLHSRGVLSGSLLMTIPTENLSELLRVQAMPPGWTATIIDSTGTIVARSRDADTMVGRKVPVGSRPEGINMYLSKSVEGVPVYVSSRRLKRADWTVYCLVPVGIVEGPSRLTILVMLAGGTATLALALGWAALFGRRFVREVRMLAEDATALGVGQPLNTSHRFTIDEVAGVRDALHRTAQAVRQREDWQRGAEQQLRQAWNEAEAAHREADRANRAKTAFLAAASHDLRQPAQSLLLFADLLKRKMKGHASAHIVDALQQSANALNGILNGILDISKIDAGFVRTELADVPLAPIVEEIQREFAEQAAAQGLELRVIDCGVMVRTDPVLLGRVLRHLVENALKFTTNGGVLIGCRKRGSMVRLDVIDTGRGIPEEHTEAIFEEFFQVDNPGRDRKRGVGLGLAIVRRLLTALGHKMEVASRVGRGSRFSINLLVTGQRANERGAEPDGFSTSARNGLLLVIEDEVYVRAAMTTVLSEWGFDVVEAASAREALTTLAGRCPDLIVADYRLRDNETGYSAVGVVRTLCGVNVPAIIVSADTSPSKVAMAREAGTSLLSKPVSLHELRKVIRKELQRL</sequence>
<dbReference type="GO" id="GO:0000155">
    <property type="term" value="F:phosphorelay sensor kinase activity"/>
    <property type="evidence" value="ECO:0007669"/>
    <property type="project" value="InterPro"/>
</dbReference>